<comment type="caution">
    <text evidence="1">The sequence shown here is derived from an EMBL/GenBank/DDBJ whole genome shotgun (WGS) entry which is preliminary data.</text>
</comment>
<proteinExistence type="predicted"/>
<dbReference type="AlphaFoldDB" id="A0A1F7X5W8"/>
<evidence type="ECO:0000313" key="2">
    <source>
        <dbReference type="Proteomes" id="UP000176939"/>
    </source>
</evidence>
<reference evidence="1 2" key="1">
    <citation type="journal article" date="2016" name="Nat. Commun.">
        <title>Thousands of microbial genomes shed light on interconnected biogeochemical processes in an aquifer system.</title>
        <authorList>
            <person name="Anantharaman K."/>
            <person name="Brown C.T."/>
            <person name="Hug L.A."/>
            <person name="Sharon I."/>
            <person name="Castelle C.J."/>
            <person name="Probst A.J."/>
            <person name="Thomas B.C."/>
            <person name="Singh A."/>
            <person name="Wilkins M.J."/>
            <person name="Karaoz U."/>
            <person name="Brodie E.L."/>
            <person name="Williams K.H."/>
            <person name="Hubbard S.S."/>
            <person name="Banfield J.F."/>
        </authorList>
    </citation>
    <scope>NUCLEOTIDE SEQUENCE [LARGE SCALE GENOMIC DNA]</scope>
</reference>
<dbReference type="EMBL" id="MGFQ01000010">
    <property type="protein sequence ID" value="OGM10462.1"/>
    <property type="molecule type" value="Genomic_DNA"/>
</dbReference>
<protein>
    <submittedName>
        <fullName evidence="1">Uncharacterized protein</fullName>
    </submittedName>
</protein>
<evidence type="ECO:0000313" key="1">
    <source>
        <dbReference type="EMBL" id="OGM10462.1"/>
    </source>
</evidence>
<gene>
    <name evidence="1" type="ORF">A2Z67_04090</name>
</gene>
<organism evidence="1 2">
    <name type="scientific">Candidatus Woesebacteria bacterium RBG_13_36_22</name>
    <dbReference type="NCBI Taxonomy" id="1802478"/>
    <lineage>
        <taxon>Bacteria</taxon>
        <taxon>Candidatus Woeseibacteriota</taxon>
    </lineage>
</organism>
<accession>A0A1F7X5W8</accession>
<dbReference type="Proteomes" id="UP000176939">
    <property type="component" value="Unassembled WGS sequence"/>
</dbReference>
<name>A0A1F7X5W8_9BACT</name>
<sequence length="65" mass="7777">MESNYKLSIGWAWVSLPHWTGRVEYYLNIITFAPPIAKWMHGKRIQDVKQWVEKKGGIWKEMEDV</sequence>